<proteinExistence type="predicted"/>
<organism evidence="2 3">
    <name type="scientific">Phaseolus angularis</name>
    <name type="common">Azuki bean</name>
    <name type="synonym">Vigna angularis</name>
    <dbReference type="NCBI Taxonomy" id="3914"/>
    <lineage>
        <taxon>Eukaryota</taxon>
        <taxon>Viridiplantae</taxon>
        <taxon>Streptophyta</taxon>
        <taxon>Embryophyta</taxon>
        <taxon>Tracheophyta</taxon>
        <taxon>Spermatophyta</taxon>
        <taxon>Magnoliopsida</taxon>
        <taxon>eudicotyledons</taxon>
        <taxon>Gunneridae</taxon>
        <taxon>Pentapetalae</taxon>
        <taxon>rosids</taxon>
        <taxon>fabids</taxon>
        <taxon>Fabales</taxon>
        <taxon>Fabaceae</taxon>
        <taxon>Papilionoideae</taxon>
        <taxon>50 kb inversion clade</taxon>
        <taxon>NPAAA clade</taxon>
        <taxon>indigoferoid/millettioid clade</taxon>
        <taxon>Phaseoleae</taxon>
        <taxon>Vigna</taxon>
    </lineage>
</organism>
<dbReference type="Gramene" id="KOM40624">
    <property type="protein sequence ID" value="KOM40624"/>
    <property type="gene ID" value="LR48_Vigan04g082200"/>
</dbReference>
<feature type="region of interest" description="Disordered" evidence="1">
    <location>
        <begin position="1"/>
        <end position="20"/>
    </location>
</feature>
<reference evidence="3" key="1">
    <citation type="journal article" date="2015" name="Proc. Natl. Acad. Sci. U.S.A.">
        <title>Genome sequencing of adzuki bean (Vigna angularis) provides insight into high starch and low fat accumulation and domestication.</title>
        <authorList>
            <person name="Yang K."/>
            <person name="Tian Z."/>
            <person name="Chen C."/>
            <person name="Luo L."/>
            <person name="Zhao B."/>
            <person name="Wang Z."/>
            <person name="Yu L."/>
            <person name="Li Y."/>
            <person name="Sun Y."/>
            <person name="Li W."/>
            <person name="Chen Y."/>
            <person name="Li Y."/>
            <person name="Zhang Y."/>
            <person name="Ai D."/>
            <person name="Zhao J."/>
            <person name="Shang C."/>
            <person name="Ma Y."/>
            <person name="Wu B."/>
            <person name="Wang M."/>
            <person name="Gao L."/>
            <person name="Sun D."/>
            <person name="Zhang P."/>
            <person name="Guo F."/>
            <person name="Wang W."/>
            <person name="Li Y."/>
            <person name="Wang J."/>
            <person name="Varshney R.K."/>
            <person name="Wang J."/>
            <person name="Ling H.Q."/>
            <person name="Wan P."/>
        </authorList>
    </citation>
    <scope>NUCLEOTIDE SEQUENCE</scope>
    <source>
        <strain evidence="3">cv. Jingnong 6</strain>
    </source>
</reference>
<feature type="compositionally biased region" description="Basic and acidic residues" evidence="1">
    <location>
        <begin position="8"/>
        <end position="20"/>
    </location>
</feature>
<accession>A0A0L9UDL7</accession>
<sequence>MLPNSYAKNDERGENPVREEKKGEEAWICWPATTSVVSGGLKQRRDWIGEGETRLVQRGNDAVAIFVAVAGLVRVWGVQLHSPFTHTQYAYHEWGPIPGSERNLEIEELCSGVPLGCKSSGNKTEEGTLASGRIKEEVMNQTKGYTVEQERVTENWKRSFSQLASLANDAIKDVPKILADVESALPIFNPPKKVEAFLNYCKKLMREMKNVMAETRDS</sequence>
<evidence type="ECO:0000313" key="2">
    <source>
        <dbReference type="EMBL" id="KOM40624.1"/>
    </source>
</evidence>
<gene>
    <name evidence="2" type="ORF">LR48_Vigan04g082200</name>
</gene>
<dbReference type="EMBL" id="CM003374">
    <property type="protein sequence ID" value="KOM40624.1"/>
    <property type="molecule type" value="Genomic_DNA"/>
</dbReference>
<protein>
    <submittedName>
        <fullName evidence="2">Uncharacterized protein</fullName>
    </submittedName>
</protein>
<evidence type="ECO:0000313" key="3">
    <source>
        <dbReference type="Proteomes" id="UP000053144"/>
    </source>
</evidence>
<evidence type="ECO:0000256" key="1">
    <source>
        <dbReference type="SAM" id="MobiDB-lite"/>
    </source>
</evidence>
<dbReference type="AlphaFoldDB" id="A0A0L9UDL7"/>
<name>A0A0L9UDL7_PHAAN</name>
<dbReference type="Proteomes" id="UP000053144">
    <property type="component" value="Chromosome 4"/>
</dbReference>